<dbReference type="EMBL" id="DF237258">
    <property type="protein sequence ID" value="GAQ86750.1"/>
    <property type="molecule type" value="Genomic_DNA"/>
</dbReference>
<feature type="transmembrane region" description="Helical" evidence="1">
    <location>
        <begin position="598"/>
        <end position="614"/>
    </location>
</feature>
<dbReference type="AlphaFoldDB" id="A0A1Y1I729"/>
<sequence length="739" mass="80229">MALADPSPAAAARALSGLPLDVLRLIVAKLDLQDRLRLEALDRSHREIMREPELWQDIRLGGGRALEIKEEQLLILISRIDHRMQAASHIAGMTAALQDITQSYLGHDPLRNPKLDSRLSTPGATLGSPFSFIEIRVLYQAVPETWGPLRLIAETCTVWVVEQVNRIPKAARKLFSACQKIVRDPAAIVGTLKAKLTGQVKLEGKPSAKKAVSLNVTGGTKLSPAFLAACTIALSAAGYHVDLTMDGESDPGFLVNHPVHDVIRSLALDCSLHVNLLVSGKFPWTADCLEGFGQGGQLQAAVQPETVEAKVERVAASIAPHYKGSSAACQNFLDKVWSLVEFRAAVAGKSGSAKGATAKVVSETVVLEHLVEVEPLLLEALRRCSSPEKLQLAFRNCLLPANGFRSLFAVLGERGTGRVALQQHSPFENPQVAALLLACAELQSSTGLKVLELDLPLSPADLDSVALFLDRNLNGAEVVIHLRPAFYFKSGQLSQRFFSQLRGLCLSERSARLRIVRYRGGAPLSKGRAAEDPGSLDAFLSPVQQEIRSKLRIRKIVGFVDRSISFLLVGDLLVVLATLVDWLLGLGWLSFMTKRAKVMAYQLAMAMTFLWPSIQASLLGRLDLTGTVYGLCVSGFLPMTWIDLAIRSLPAYLGACLVWTIARCLLKAAAGCFRHFAAKVREPQELHDFGAEKQPEAVDLFPATEKEAEGKTRSALVLMADLGSTILGSLPGSRRHQKS</sequence>
<evidence type="ECO:0000313" key="3">
    <source>
        <dbReference type="EMBL" id="GAQ86750.1"/>
    </source>
</evidence>
<reference evidence="3 4" key="1">
    <citation type="journal article" date="2014" name="Nat. Commun.">
        <title>Klebsormidium flaccidum genome reveals primary factors for plant terrestrial adaptation.</title>
        <authorList>
            <person name="Hori K."/>
            <person name="Maruyama F."/>
            <person name="Fujisawa T."/>
            <person name="Togashi T."/>
            <person name="Yamamoto N."/>
            <person name="Seo M."/>
            <person name="Sato S."/>
            <person name="Yamada T."/>
            <person name="Mori H."/>
            <person name="Tajima N."/>
            <person name="Moriyama T."/>
            <person name="Ikeuchi M."/>
            <person name="Watanabe M."/>
            <person name="Wada H."/>
            <person name="Kobayashi K."/>
            <person name="Saito M."/>
            <person name="Masuda T."/>
            <person name="Sasaki-Sekimoto Y."/>
            <person name="Mashiguchi K."/>
            <person name="Awai K."/>
            <person name="Shimojima M."/>
            <person name="Masuda S."/>
            <person name="Iwai M."/>
            <person name="Nobusawa T."/>
            <person name="Narise T."/>
            <person name="Kondo S."/>
            <person name="Saito H."/>
            <person name="Sato R."/>
            <person name="Murakawa M."/>
            <person name="Ihara Y."/>
            <person name="Oshima-Yamada Y."/>
            <person name="Ohtaka K."/>
            <person name="Satoh M."/>
            <person name="Sonobe K."/>
            <person name="Ishii M."/>
            <person name="Ohtani R."/>
            <person name="Kanamori-Sato M."/>
            <person name="Honoki R."/>
            <person name="Miyazaki D."/>
            <person name="Mochizuki H."/>
            <person name="Umetsu J."/>
            <person name="Higashi K."/>
            <person name="Shibata D."/>
            <person name="Kamiya Y."/>
            <person name="Sato N."/>
            <person name="Nakamura Y."/>
            <person name="Tabata S."/>
            <person name="Ida S."/>
            <person name="Kurokawa K."/>
            <person name="Ohta H."/>
        </authorList>
    </citation>
    <scope>NUCLEOTIDE SEQUENCE [LARGE SCALE GENOMIC DNA]</scope>
    <source>
        <strain evidence="3 4">NIES-2285</strain>
    </source>
</reference>
<keyword evidence="1" id="KW-0812">Transmembrane</keyword>
<proteinExistence type="predicted"/>
<protein>
    <recommendedName>
        <fullName evidence="2">F-box domain-containing protein</fullName>
    </recommendedName>
</protein>
<keyword evidence="4" id="KW-1185">Reference proteome</keyword>
<organism evidence="3 4">
    <name type="scientific">Klebsormidium nitens</name>
    <name type="common">Green alga</name>
    <name type="synonym">Ulothrix nitens</name>
    <dbReference type="NCBI Taxonomy" id="105231"/>
    <lineage>
        <taxon>Eukaryota</taxon>
        <taxon>Viridiplantae</taxon>
        <taxon>Streptophyta</taxon>
        <taxon>Klebsormidiophyceae</taxon>
        <taxon>Klebsormidiales</taxon>
        <taxon>Klebsormidiaceae</taxon>
        <taxon>Klebsormidium</taxon>
    </lineage>
</organism>
<gene>
    <name evidence="3" type="ORF">KFL_003090070</name>
</gene>
<evidence type="ECO:0000256" key="1">
    <source>
        <dbReference type="SAM" id="Phobius"/>
    </source>
</evidence>
<dbReference type="InterPro" id="IPR001810">
    <property type="entry name" value="F-box_dom"/>
</dbReference>
<name>A0A1Y1I729_KLENI</name>
<accession>A0A1Y1I729</accession>
<dbReference type="PROSITE" id="PS50181">
    <property type="entry name" value="FBOX"/>
    <property type="match status" value="1"/>
</dbReference>
<keyword evidence="1" id="KW-1133">Transmembrane helix</keyword>
<evidence type="ECO:0000313" key="4">
    <source>
        <dbReference type="Proteomes" id="UP000054558"/>
    </source>
</evidence>
<keyword evidence="1" id="KW-0472">Membrane</keyword>
<dbReference type="Proteomes" id="UP000054558">
    <property type="component" value="Unassembled WGS sequence"/>
</dbReference>
<feature type="transmembrane region" description="Helical" evidence="1">
    <location>
        <begin position="564"/>
        <end position="586"/>
    </location>
</feature>
<feature type="domain" description="F-box" evidence="2">
    <location>
        <begin position="12"/>
        <end position="58"/>
    </location>
</feature>
<evidence type="ECO:0000259" key="2">
    <source>
        <dbReference type="PROSITE" id="PS50181"/>
    </source>
</evidence>